<organism evidence="2 3">
    <name type="scientific">Methylobrevis albus</name>
    <dbReference type="NCBI Taxonomy" id="2793297"/>
    <lineage>
        <taxon>Bacteria</taxon>
        <taxon>Pseudomonadati</taxon>
        <taxon>Pseudomonadota</taxon>
        <taxon>Alphaproteobacteria</taxon>
        <taxon>Hyphomicrobiales</taxon>
        <taxon>Pleomorphomonadaceae</taxon>
        <taxon>Methylobrevis</taxon>
    </lineage>
</organism>
<gene>
    <name evidence="2" type="ORF">I5731_12630</name>
</gene>
<reference evidence="2" key="1">
    <citation type="submission" date="2020-12" db="EMBL/GenBank/DDBJ databases">
        <title>Methylobrevis albus sp. nov., isolated from fresh water lack sediment.</title>
        <authorList>
            <person name="Zou Q."/>
        </authorList>
    </citation>
    <scope>NUCLEOTIDE SEQUENCE</scope>
    <source>
        <strain evidence="2">L22</strain>
    </source>
</reference>
<sequence length="336" mass="35147">MSTLDAETPLTAAAGFGRGRLVTVFGGSGFLGRHVVRALARRGWRVRAAVRRPDLAGHLQPLGSVGQIQPVQANLRYRSSVDAAVAGADAVVNLVGILAPSGRQSFDAVQAFGARAVAEAARGAGIDTLVHVSAIGADAASKSDYARSKAAGEAAVRETVPGAVILRPSIVFGPEDGFFNRFADMARFAPVLPLIGGGETLFQPVYVADVAEAVARSLEGGATLGATYELGGPDVVSFRRCLEMVLAETGRQRPLLPIPFAVAERLAGLTDWLPGAPITRDQVELLKSDNVVSDAATTAGRTLAGLGIKPHSLASVLPSYLYRYSRQGQFDRHKAV</sequence>
<dbReference type="FunFam" id="3.40.50.720:FF:000702">
    <property type="entry name" value="NADH dehydrogenase (Ubiquinone)"/>
    <property type="match status" value="1"/>
</dbReference>
<dbReference type="InterPro" id="IPR051207">
    <property type="entry name" value="ComplexI_NDUFA9_subunit"/>
</dbReference>
<keyword evidence="3" id="KW-1185">Reference proteome</keyword>
<evidence type="ECO:0000313" key="2">
    <source>
        <dbReference type="EMBL" id="MBH0238674.1"/>
    </source>
</evidence>
<dbReference type="Pfam" id="PF01370">
    <property type="entry name" value="Epimerase"/>
    <property type="match status" value="1"/>
</dbReference>
<dbReference type="Proteomes" id="UP000631694">
    <property type="component" value="Unassembled WGS sequence"/>
</dbReference>
<dbReference type="InterPro" id="IPR001509">
    <property type="entry name" value="Epimerase_deHydtase"/>
</dbReference>
<dbReference type="Gene3D" id="3.40.50.720">
    <property type="entry name" value="NAD(P)-binding Rossmann-like Domain"/>
    <property type="match status" value="1"/>
</dbReference>
<dbReference type="InterPro" id="IPR036291">
    <property type="entry name" value="NAD(P)-bd_dom_sf"/>
</dbReference>
<dbReference type="EMBL" id="JADZLT010000051">
    <property type="protein sequence ID" value="MBH0238674.1"/>
    <property type="molecule type" value="Genomic_DNA"/>
</dbReference>
<comment type="caution">
    <text evidence="2">The sequence shown here is derived from an EMBL/GenBank/DDBJ whole genome shotgun (WGS) entry which is preliminary data.</text>
</comment>
<dbReference type="PANTHER" id="PTHR12126:SF11">
    <property type="entry name" value="NADH DEHYDROGENASE [UBIQUINONE] 1 ALPHA SUBCOMPLEX SUBUNIT 9, MITOCHONDRIAL"/>
    <property type="match status" value="1"/>
</dbReference>
<accession>A0A931N008</accession>
<dbReference type="CDD" id="cd05271">
    <property type="entry name" value="NDUFA9_like_SDR_a"/>
    <property type="match status" value="1"/>
</dbReference>
<dbReference type="RefSeq" id="WP_197311763.1">
    <property type="nucleotide sequence ID" value="NZ_JADZLT010000051.1"/>
</dbReference>
<feature type="domain" description="NAD-dependent epimerase/dehydratase" evidence="1">
    <location>
        <begin position="22"/>
        <end position="222"/>
    </location>
</feature>
<protein>
    <submittedName>
        <fullName evidence="2">Complex I NDUFA9 subunit family protein</fullName>
    </submittedName>
</protein>
<dbReference type="PANTHER" id="PTHR12126">
    <property type="entry name" value="NADH-UBIQUINONE OXIDOREDUCTASE 39 KDA SUBUNIT-RELATED"/>
    <property type="match status" value="1"/>
</dbReference>
<evidence type="ECO:0000313" key="3">
    <source>
        <dbReference type="Proteomes" id="UP000631694"/>
    </source>
</evidence>
<dbReference type="GO" id="GO:0044877">
    <property type="term" value="F:protein-containing complex binding"/>
    <property type="evidence" value="ECO:0007669"/>
    <property type="project" value="TreeGrafter"/>
</dbReference>
<dbReference type="SUPFAM" id="SSF51735">
    <property type="entry name" value="NAD(P)-binding Rossmann-fold domains"/>
    <property type="match status" value="1"/>
</dbReference>
<proteinExistence type="predicted"/>
<evidence type="ECO:0000259" key="1">
    <source>
        <dbReference type="Pfam" id="PF01370"/>
    </source>
</evidence>
<name>A0A931N008_9HYPH</name>
<dbReference type="AlphaFoldDB" id="A0A931N008"/>